<comment type="similarity">
    <text evidence="1">Belongs to the SMC family. SbcC subfamily.</text>
</comment>
<evidence type="ECO:0000256" key="1">
    <source>
        <dbReference type="ARBA" id="ARBA00006930"/>
    </source>
</evidence>
<feature type="domain" description="Rad50/SbcC-type AAA" evidence="5">
    <location>
        <begin position="6"/>
        <end position="180"/>
    </location>
</feature>
<evidence type="ECO:0000313" key="7">
    <source>
        <dbReference type="Proteomes" id="UP001596484"/>
    </source>
</evidence>
<protein>
    <recommendedName>
        <fullName evidence="3">Nuclease SbcCD subunit C</fullName>
    </recommendedName>
</protein>
<sequence length="993" mass="105325">MRLHNLEISAFGPFGDTATVDFDALGADGLFLLHGQTGAGKTTILDAVAFALYGTVPGARQQGKRLLSDHAAAGSVPKVVLEATIGGRRLRLTRSPEYERAKLRGTGTTKENAKATLAWLDGQGQNLARLDEIGEEIGRLLGMSADQFFQVVLLPQGEFARFLRADTDERGDLLERLFDTTRFGTVEDWFAERRRESAAKLESGRKSVDLMLARVSTAAGIEAGADADPLAWAHKLRADAEEARDTATAELVAARAAAAAASSALTEATRIRGLQLRAAKAAAELRAHAEGAGARALQGEELARSVRAAPIAEIRVEAAAAAETVAREMKLIDALAEGLRELDEGRALLARLSWPEADEDRDVMAATIRGWTDEVARLDDLIAESLVADALQETVDRHGERRRELAATTEELELRRTALPELLRGAEDELAAARQASASLPALEKARDRAAAAKAAAVALAEHRQHRRDAADRLLTARSRHQDARGELLDLRERRLAGMAAELASGLVDGEPCVVCGSAQHPNPAEPSEALVTRADEDAARVAEHRLAEAADAAADRLATIDRAIEVLVERGGDRDLDLLETELAAATGAHAEAEALAVCEPERAGRLSGLRVEEEGLQERSREAAAELATLDERIAGAVHQLNAIRTRLAEASGGDESPRTRRDRLDALAAAASRLRDLRAQAGAAQETAEALSAKVVRSATEAGFDSVDEAVAATKDESRVRAIEAALAQARDQQVRAESVLAEPEVAAVAGLDPVDPSVDQAEVESANAVVNSAIAVASEADRRLADLERLVGQLAKEVSALAPMQERHAELAGLAEVIAGRGQNARKMSLRSYVLAARLEEVAIAASTRLRRMSGGRYEFVHADGAGPRGKRGGLGLDIRDDYTGVVRSAKTLSGGESFLASLSLALGLADVVAAESGGLVLDTMFIDEGFGTLDAEALESVMGVLDELRAGGRVVGIVSHVDEMRQRIPSRLHVIRGRAGSSVEVVAG</sequence>
<proteinExistence type="inferred from homology"/>
<keyword evidence="4" id="KW-0175">Coiled coil</keyword>
<keyword evidence="7" id="KW-1185">Reference proteome</keyword>
<dbReference type="Pfam" id="PF13558">
    <property type="entry name" value="SbcC_Walker_B"/>
    <property type="match status" value="1"/>
</dbReference>
<dbReference type="PANTHER" id="PTHR32114:SF2">
    <property type="entry name" value="ABC TRANSPORTER ABCH.3"/>
    <property type="match status" value="1"/>
</dbReference>
<dbReference type="InterPro" id="IPR038729">
    <property type="entry name" value="Rad50/SbcC_AAA"/>
</dbReference>
<evidence type="ECO:0000259" key="5">
    <source>
        <dbReference type="Pfam" id="PF13476"/>
    </source>
</evidence>
<dbReference type="PANTHER" id="PTHR32114">
    <property type="entry name" value="ABC TRANSPORTER ABCH.3"/>
    <property type="match status" value="1"/>
</dbReference>
<dbReference type="SUPFAM" id="SSF52540">
    <property type="entry name" value="P-loop containing nucleoside triphosphate hydrolases"/>
    <property type="match status" value="1"/>
</dbReference>
<comment type="subunit">
    <text evidence="2">Heterodimer of SbcC and SbcD.</text>
</comment>
<dbReference type="Pfam" id="PF13476">
    <property type="entry name" value="AAA_23"/>
    <property type="match status" value="1"/>
</dbReference>
<dbReference type="RefSeq" id="WP_378405339.1">
    <property type="nucleotide sequence ID" value="NZ_JBHTCS010000014.1"/>
</dbReference>
<reference evidence="7" key="1">
    <citation type="journal article" date="2019" name="Int. J. Syst. Evol. Microbiol.">
        <title>The Global Catalogue of Microorganisms (GCM) 10K type strain sequencing project: providing services to taxonomists for standard genome sequencing and annotation.</title>
        <authorList>
            <consortium name="The Broad Institute Genomics Platform"/>
            <consortium name="The Broad Institute Genome Sequencing Center for Infectious Disease"/>
            <person name="Wu L."/>
            <person name="Ma J."/>
        </authorList>
    </citation>
    <scope>NUCLEOTIDE SEQUENCE [LARGE SCALE GENOMIC DNA]</scope>
    <source>
        <strain evidence="7">ICMP 19430</strain>
    </source>
</reference>
<feature type="coiled-coil region" evidence="4">
    <location>
        <begin position="670"/>
        <end position="736"/>
    </location>
</feature>
<evidence type="ECO:0000313" key="6">
    <source>
        <dbReference type="EMBL" id="MFC7448863.1"/>
    </source>
</evidence>
<dbReference type="Proteomes" id="UP001596484">
    <property type="component" value="Unassembled WGS sequence"/>
</dbReference>
<dbReference type="InterPro" id="IPR027417">
    <property type="entry name" value="P-loop_NTPase"/>
</dbReference>
<organism evidence="6 7">
    <name type="scientific">Rhodococcus daqingensis</name>
    <dbReference type="NCBI Taxonomy" id="2479363"/>
    <lineage>
        <taxon>Bacteria</taxon>
        <taxon>Bacillati</taxon>
        <taxon>Actinomycetota</taxon>
        <taxon>Actinomycetes</taxon>
        <taxon>Mycobacteriales</taxon>
        <taxon>Nocardiaceae</taxon>
        <taxon>Rhodococcus</taxon>
    </lineage>
</organism>
<feature type="coiled-coil region" evidence="4">
    <location>
        <begin position="577"/>
        <end position="635"/>
    </location>
</feature>
<dbReference type="Gene3D" id="3.40.50.300">
    <property type="entry name" value="P-loop containing nucleotide triphosphate hydrolases"/>
    <property type="match status" value="2"/>
</dbReference>
<evidence type="ECO:0000256" key="3">
    <source>
        <dbReference type="ARBA" id="ARBA00013368"/>
    </source>
</evidence>
<comment type="caution">
    <text evidence="6">The sequence shown here is derived from an EMBL/GenBank/DDBJ whole genome shotgun (WGS) entry which is preliminary data.</text>
</comment>
<accession>A0ABW2RZB4</accession>
<evidence type="ECO:0000256" key="4">
    <source>
        <dbReference type="SAM" id="Coils"/>
    </source>
</evidence>
<evidence type="ECO:0000256" key="2">
    <source>
        <dbReference type="ARBA" id="ARBA00011322"/>
    </source>
</evidence>
<name>A0ABW2RZB4_9NOCA</name>
<gene>
    <name evidence="6" type="ORF">ACFQS9_13280</name>
</gene>
<dbReference type="EMBL" id="JBHTCS010000014">
    <property type="protein sequence ID" value="MFC7448863.1"/>
    <property type="molecule type" value="Genomic_DNA"/>
</dbReference>